<dbReference type="EMBL" id="BFAZ01000010">
    <property type="protein sequence ID" value="GBF44054.1"/>
    <property type="molecule type" value="Genomic_DNA"/>
</dbReference>
<keyword evidence="2" id="KW-1185">Reference proteome</keyword>
<evidence type="ECO:0000313" key="1">
    <source>
        <dbReference type="EMBL" id="GBF44054.1"/>
    </source>
</evidence>
<dbReference type="PROSITE" id="PS51257">
    <property type="entry name" value="PROKAR_LIPOPROTEIN"/>
    <property type="match status" value="1"/>
</dbReference>
<gene>
    <name evidence="1" type="ORF">LPTSP2_33570</name>
</gene>
<name>A0A2P2DHD5_9LEPT</name>
<evidence type="ECO:0008006" key="3">
    <source>
        <dbReference type="Google" id="ProtNLM"/>
    </source>
</evidence>
<dbReference type="RefSeq" id="WP_108961049.1">
    <property type="nucleotide sequence ID" value="NZ_BFAZ01000010.1"/>
</dbReference>
<reference evidence="2" key="1">
    <citation type="journal article" date="2019" name="Microbiol. Immunol.">
        <title>Molecular and phenotypic characterization of Leptospira johnsonii sp. nov., Leptospira ellinghausenii sp. nov. and Leptospira ryugenii sp. nov. isolated from soil and water in Japan.</title>
        <authorList>
            <person name="Masuzawa T."/>
            <person name="Saito M."/>
            <person name="Nakao R."/>
            <person name="Nikaido Y."/>
            <person name="Matsumoto M."/>
            <person name="Ogawa M."/>
            <person name="Yokoyama M."/>
            <person name="Hidaka Y."/>
            <person name="Tomita J."/>
            <person name="Sakakibara K."/>
            <person name="Suzuki K."/>
            <person name="Yasuda S."/>
            <person name="Sato H."/>
            <person name="Yamaguchi M."/>
            <person name="Yoshida S.I."/>
            <person name="Koizumi N."/>
            <person name="Kawamura Y."/>
        </authorList>
    </citation>
    <scope>NUCLEOTIDE SEQUENCE [LARGE SCALE GENOMIC DNA]</scope>
    <source>
        <strain evidence="2">E18</strain>
    </source>
</reference>
<protein>
    <recommendedName>
        <fullName evidence="3">Lipoprotein</fullName>
    </recommendedName>
</protein>
<comment type="caution">
    <text evidence="1">The sequence shown here is derived from an EMBL/GenBank/DDBJ whole genome shotgun (WGS) entry which is preliminary data.</text>
</comment>
<proteinExistence type="predicted"/>
<organism evidence="1 2">
    <name type="scientific">Leptospira ellinghausenii</name>
    <dbReference type="NCBI Taxonomy" id="1917822"/>
    <lineage>
        <taxon>Bacteria</taxon>
        <taxon>Pseudomonadati</taxon>
        <taxon>Spirochaetota</taxon>
        <taxon>Spirochaetia</taxon>
        <taxon>Leptospirales</taxon>
        <taxon>Leptospiraceae</taxon>
        <taxon>Leptospira</taxon>
    </lineage>
</organism>
<sequence length="216" mass="25166">MRLHTEVLIRFLITIVVLSFSCKEYIAQPKNEFERIKTECPKIVQGDFYWGKPCVKEKQSLTCVKALNEIKAKGIEAYFFGKTWDIGDYGMKFHIDQKGIIKIVDHGPDGTITVWNQKGKIYRKDDIYFFVNPIDRLGTKTEQFIIKRIDCEINNLNVERQGSFIYFTFANNEIKVLRHSVIDNTPVYGDSKTFVLAETTKPIKTLEVWHKISLFL</sequence>
<dbReference type="Proteomes" id="UP000245206">
    <property type="component" value="Unassembled WGS sequence"/>
</dbReference>
<accession>A0A2P2DHD5</accession>
<dbReference type="AlphaFoldDB" id="A0A2P2DHD5"/>
<dbReference type="OrthoDB" id="343031at2"/>
<evidence type="ECO:0000313" key="2">
    <source>
        <dbReference type="Proteomes" id="UP000245206"/>
    </source>
</evidence>